<accession>A0A6S7JIA9</accession>
<name>A0A6S7JIA9_PARCT</name>
<dbReference type="EMBL" id="CACRXK020007062">
    <property type="protein sequence ID" value="CAB4011188.1"/>
    <property type="molecule type" value="Genomic_DNA"/>
</dbReference>
<evidence type="ECO:0000313" key="2">
    <source>
        <dbReference type="Proteomes" id="UP001152795"/>
    </source>
</evidence>
<proteinExistence type="predicted"/>
<dbReference type="Proteomes" id="UP001152795">
    <property type="component" value="Unassembled WGS sequence"/>
</dbReference>
<feature type="non-terminal residue" evidence="1">
    <location>
        <position position="132"/>
    </location>
</feature>
<dbReference type="OrthoDB" id="5975546at2759"/>
<sequence>MKFKGDILIIFVTIILIAVEGLPLEHYLPFFRHIRNDRNSVITDYFNLGLSYIEIVTFLASFHGVTLSVRQLKQILHHLRLGRRLNRSNVGDVLDAVMQDLNGSGSIIGYREMHQRLRNNYGLVVTRETVRQ</sequence>
<keyword evidence="2" id="KW-1185">Reference proteome</keyword>
<organism evidence="1 2">
    <name type="scientific">Paramuricea clavata</name>
    <name type="common">Red gorgonian</name>
    <name type="synonym">Violescent sea-whip</name>
    <dbReference type="NCBI Taxonomy" id="317549"/>
    <lineage>
        <taxon>Eukaryota</taxon>
        <taxon>Metazoa</taxon>
        <taxon>Cnidaria</taxon>
        <taxon>Anthozoa</taxon>
        <taxon>Octocorallia</taxon>
        <taxon>Malacalcyonacea</taxon>
        <taxon>Plexauridae</taxon>
        <taxon>Paramuricea</taxon>
    </lineage>
</organism>
<dbReference type="AlphaFoldDB" id="A0A6S7JIA9"/>
<reference evidence="1" key="1">
    <citation type="submission" date="2020-04" db="EMBL/GenBank/DDBJ databases">
        <authorList>
            <person name="Alioto T."/>
            <person name="Alioto T."/>
            <person name="Gomez Garrido J."/>
        </authorList>
    </citation>
    <scope>NUCLEOTIDE SEQUENCE</scope>
    <source>
        <strain evidence="1">A484AB</strain>
    </source>
</reference>
<protein>
    <submittedName>
        <fullName evidence="1">Uncharacterized protein</fullName>
    </submittedName>
</protein>
<dbReference type="PANTHER" id="PTHR46791:SF13">
    <property type="entry name" value="CLR5 DOMAIN-CONTAINING PROTEIN"/>
    <property type="match status" value="1"/>
</dbReference>
<evidence type="ECO:0000313" key="1">
    <source>
        <dbReference type="EMBL" id="CAB4011188.1"/>
    </source>
</evidence>
<dbReference type="PANTHER" id="PTHR46791">
    <property type="entry name" value="EXPRESSED PROTEIN"/>
    <property type="match status" value="1"/>
</dbReference>
<comment type="caution">
    <text evidence="1">The sequence shown here is derived from an EMBL/GenBank/DDBJ whole genome shotgun (WGS) entry which is preliminary data.</text>
</comment>
<gene>
    <name evidence="1" type="ORF">PACLA_8A044856</name>
</gene>